<keyword evidence="4" id="KW-0614">Plasmid</keyword>
<dbReference type="EMBL" id="LR214986">
    <property type="protein sequence ID" value="VEU64501.1"/>
    <property type="molecule type" value="Genomic_DNA"/>
</dbReference>
<feature type="domain" description="Aminotransferase class V" evidence="3">
    <location>
        <begin position="15"/>
        <end position="371"/>
    </location>
</feature>
<sequence>MEDIRKQFPILNDLVYFDSAALVLKPQVAIDAIIEFYSKNSISSRTIDTPIGYLVNEKITSVRQKVANLVGAKLNEVMYTSGTTESINLFSKMFARLLNKGDVILVSAYNHSSNLIPWVEIAKEKNAIVKVSNNILNDINSIKNLRLVALGQETNNYAIKYDLEKIYEIVKQKGAFLLNDAAQAIIHQPVSLKNCDVIAFSTNKFYGPTGLGFLVIKDNLFKDLKPAKYGGGTVNEVNIDLEWTSKKTIMDFEPGTPDLAGIYMFDKSLDFFNEIGYQKTQNILKDLSFYLHKKLAELSNVIVYSKPGDYICLLNIKNVHPQDVATYLGSKNIYTLAGIFCSQYLRNIYDEKSYLRISLGIYNNYQDIDKLVAELKEGGDFYAF</sequence>
<dbReference type="RefSeq" id="WP_015287024.1">
    <property type="nucleotide sequence ID" value="NZ_CP103987.1"/>
</dbReference>
<keyword evidence="2" id="KW-0663">Pyridoxal phosphate</keyword>
<keyword evidence="4" id="KW-0808">Transferase</keyword>
<dbReference type="InterPro" id="IPR015424">
    <property type="entry name" value="PyrdxlP-dep_Trfase"/>
</dbReference>
<dbReference type="PANTHER" id="PTHR43586">
    <property type="entry name" value="CYSTEINE DESULFURASE"/>
    <property type="match status" value="1"/>
</dbReference>
<dbReference type="AlphaFoldDB" id="A0A449AHN7"/>
<dbReference type="Proteomes" id="UP000289506">
    <property type="component" value="Plasmid 13"/>
</dbReference>
<reference evidence="4 6" key="1">
    <citation type="submission" date="2019-01" db="EMBL/GenBank/DDBJ databases">
        <authorList>
            <consortium name="Pathogen Informatics"/>
        </authorList>
    </citation>
    <scope>NUCLEOTIDE SEQUENCE [LARGE SCALE GENOMIC DNA]</scope>
    <source>
        <strain evidence="4 6">NCTC10142</strain>
        <plasmid evidence="6">13</plasmid>
    </source>
</reference>
<keyword evidence="5" id="KW-0032">Aminotransferase</keyword>
<geneLocation type="plasmid" evidence="4 6">
    <name>13</name>
</geneLocation>
<protein>
    <submittedName>
        <fullName evidence="5">Aminotransferase class V-fold PLP-dependent enzyme</fullName>
    </submittedName>
    <submittedName>
        <fullName evidence="4">Probable cysteine desulfurase</fullName>
        <ecNumber evidence="4">2.8.1.7</ecNumber>
    </submittedName>
</protein>
<dbReference type="EC" id="2.8.1.7" evidence="4"/>
<dbReference type="GeneID" id="74931778"/>
<dbReference type="Proteomes" id="UP001327314">
    <property type="component" value="Chromosome"/>
</dbReference>
<dbReference type="OMA" id="LVTWQQI"/>
<dbReference type="Pfam" id="PF00266">
    <property type="entry name" value="Aminotran_5"/>
    <property type="match status" value="1"/>
</dbReference>
<evidence type="ECO:0000313" key="6">
    <source>
        <dbReference type="Proteomes" id="UP000289506"/>
    </source>
</evidence>
<accession>A0A449AHN7</accession>
<evidence type="ECO:0000313" key="7">
    <source>
        <dbReference type="Proteomes" id="UP001327314"/>
    </source>
</evidence>
<dbReference type="GO" id="GO:0031071">
    <property type="term" value="F:cysteine desulfurase activity"/>
    <property type="evidence" value="ECO:0007669"/>
    <property type="project" value="UniProtKB-EC"/>
</dbReference>
<dbReference type="PANTHER" id="PTHR43586:SF8">
    <property type="entry name" value="CYSTEINE DESULFURASE 1, CHLOROPLASTIC"/>
    <property type="match status" value="1"/>
</dbReference>
<proteinExistence type="predicted"/>
<name>A0A449AHN7_9BACT</name>
<dbReference type="EMBL" id="CP141046">
    <property type="protein sequence ID" value="WQQ20119.1"/>
    <property type="molecule type" value="Genomic_DNA"/>
</dbReference>
<evidence type="ECO:0000313" key="5">
    <source>
        <dbReference type="EMBL" id="WQQ20119.1"/>
    </source>
</evidence>
<dbReference type="SUPFAM" id="SSF53383">
    <property type="entry name" value="PLP-dependent transferases"/>
    <property type="match status" value="1"/>
</dbReference>
<evidence type="ECO:0000259" key="3">
    <source>
        <dbReference type="Pfam" id="PF00266"/>
    </source>
</evidence>
<dbReference type="InterPro" id="IPR015422">
    <property type="entry name" value="PyrdxlP-dep_Trfase_small"/>
</dbReference>
<dbReference type="Gene3D" id="3.40.640.10">
    <property type="entry name" value="Type I PLP-dependent aspartate aminotransferase-like (Major domain)"/>
    <property type="match status" value="1"/>
</dbReference>
<dbReference type="Gene3D" id="3.90.1150.10">
    <property type="entry name" value="Aspartate Aminotransferase, domain 1"/>
    <property type="match status" value="1"/>
</dbReference>
<dbReference type="InterPro" id="IPR015421">
    <property type="entry name" value="PyrdxlP-dep_Trfase_major"/>
</dbReference>
<dbReference type="GO" id="GO:0008483">
    <property type="term" value="F:transaminase activity"/>
    <property type="evidence" value="ECO:0007669"/>
    <property type="project" value="UniProtKB-KW"/>
</dbReference>
<gene>
    <name evidence="4" type="primary">csd</name>
    <name evidence="4" type="ORF">NCTC10142_00245</name>
    <name evidence="5" type="ORF">RRG46_01005</name>
</gene>
<comment type="cofactor">
    <cofactor evidence="1">
        <name>pyridoxal 5'-phosphate</name>
        <dbReference type="ChEBI" id="CHEBI:597326"/>
    </cofactor>
</comment>
<evidence type="ECO:0000313" key="4">
    <source>
        <dbReference type="EMBL" id="VEU64501.1"/>
    </source>
</evidence>
<organism evidence="4 6">
    <name type="scientific">Mycoplasmopsis cynos</name>
    <dbReference type="NCBI Taxonomy" id="171284"/>
    <lineage>
        <taxon>Bacteria</taxon>
        <taxon>Bacillati</taxon>
        <taxon>Mycoplasmatota</taxon>
        <taxon>Mycoplasmoidales</taxon>
        <taxon>Metamycoplasmataceae</taxon>
        <taxon>Mycoplasmopsis</taxon>
    </lineage>
</organism>
<dbReference type="InterPro" id="IPR000192">
    <property type="entry name" value="Aminotrans_V_dom"/>
</dbReference>
<evidence type="ECO:0000256" key="2">
    <source>
        <dbReference type="ARBA" id="ARBA00022898"/>
    </source>
</evidence>
<reference evidence="5 7" key="2">
    <citation type="submission" date="2023-12" db="EMBL/GenBank/DDBJ databases">
        <title>Hybrid Genome Assemblies of Mycoplasma cynos and Mycoplasma felis isolated from Dogs and Cats with Infectious Respiratory Disease.</title>
        <authorList>
            <person name="Framst I."/>
            <person name="Cai H."/>
            <person name="Ramesh P."/>
            <person name="Maboni G."/>
        </authorList>
    </citation>
    <scope>NUCLEOTIDE SEQUENCE [LARGE SCALE GENOMIC DNA]</scope>
    <source>
        <strain evidence="5 7">30510</strain>
    </source>
</reference>
<evidence type="ECO:0000256" key="1">
    <source>
        <dbReference type="ARBA" id="ARBA00001933"/>
    </source>
</evidence>